<feature type="transmembrane region" description="Helical" evidence="1">
    <location>
        <begin position="92"/>
        <end position="112"/>
    </location>
</feature>
<dbReference type="Proteomes" id="UP000782705">
    <property type="component" value="Unassembled WGS sequence"/>
</dbReference>
<proteinExistence type="predicted"/>
<accession>A0ABQ6YY00</accession>
<keyword evidence="1" id="KW-0472">Membrane</keyword>
<dbReference type="EMBL" id="MAEL01000045">
    <property type="protein sequence ID" value="KAF1302904.1"/>
    <property type="molecule type" value="Genomic_DNA"/>
</dbReference>
<comment type="caution">
    <text evidence="2">The sequence shown here is derived from an EMBL/GenBank/DDBJ whole genome shotgun (WGS) entry which is preliminary data.</text>
</comment>
<gene>
    <name evidence="2" type="ORF">BAU17_11865</name>
</gene>
<organism evidence="2 3">
    <name type="scientific">Candidatus Enterococcus willemsii</name>
    <dbReference type="NCBI Taxonomy" id="1857215"/>
    <lineage>
        <taxon>Bacteria</taxon>
        <taxon>Bacillati</taxon>
        <taxon>Bacillota</taxon>
        <taxon>Bacilli</taxon>
        <taxon>Lactobacillales</taxon>
        <taxon>Enterococcaceae</taxon>
        <taxon>Enterococcus</taxon>
    </lineage>
</organism>
<name>A0ABQ6YY00_9ENTE</name>
<feature type="transmembrane region" description="Helical" evidence="1">
    <location>
        <begin position="67"/>
        <end position="86"/>
    </location>
</feature>
<dbReference type="Pfam" id="PF03729">
    <property type="entry name" value="DUF308"/>
    <property type="match status" value="2"/>
</dbReference>
<evidence type="ECO:0008006" key="4">
    <source>
        <dbReference type="Google" id="ProtNLM"/>
    </source>
</evidence>
<keyword evidence="3" id="KW-1185">Reference proteome</keyword>
<dbReference type="RefSeq" id="WP_161902564.1">
    <property type="nucleotide sequence ID" value="NZ_MAEL01000045.1"/>
</dbReference>
<feature type="transmembrane region" description="Helical" evidence="1">
    <location>
        <begin position="150"/>
        <end position="170"/>
    </location>
</feature>
<dbReference type="InterPro" id="IPR005325">
    <property type="entry name" value="DUF308_memb"/>
</dbReference>
<sequence length="175" mass="19757">MYEEKKNFDWMSLLLGILFMLTALVTFRNPGTSLTAIVIYLAITAIINGAASLLIRRKVKQLTGLKFTMFLVLGIIEIIVGIVLMFNLNAGILALAYVFAIWFVIDSIRNLIVLNEISGDRKAYYWFSLIVNVLGIFVGFSLFFDPIVSMLTLSFLVGFYLLLLGIFYFVHAFSN</sequence>
<evidence type="ECO:0000256" key="1">
    <source>
        <dbReference type="SAM" id="Phobius"/>
    </source>
</evidence>
<keyword evidence="1" id="KW-1133">Transmembrane helix</keyword>
<feature type="transmembrane region" description="Helical" evidence="1">
    <location>
        <begin position="33"/>
        <end position="55"/>
    </location>
</feature>
<feature type="transmembrane region" description="Helical" evidence="1">
    <location>
        <begin position="124"/>
        <end position="144"/>
    </location>
</feature>
<dbReference type="PANTHER" id="PTHR34989">
    <property type="entry name" value="PROTEIN HDED"/>
    <property type="match status" value="1"/>
</dbReference>
<protein>
    <recommendedName>
        <fullName evidence="4">Acid-resistance membrane protein</fullName>
    </recommendedName>
</protein>
<evidence type="ECO:0000313" key="2">
    <source>
        <dbReference type="EMBL" id="KAF1302904.1"/>
    </source>
</evidence>
<reference evidence="2 3" key="1">
    <citation type="submission" date="2016-06" db="EMBL/GenBank/DDBJ databases">
        <title>Four novel species of enterococci isolated from chicken manure.</title>
        <authorList>
            <person name="Van Tyne D."/>
        </authorList>
    </citation>
    <scope>NUCLEOTIDE SEQUENCE [LARGE SCALE GENOMIC DNA]</scope>
    <source>
        <strain evidence="2 3">CU12B</strain>
    </source>
</reference>
<evidence type="ECO:0000313" key="3">
    <source>
        <dbReference type="Proteomes" id="UP000782705"/>
    </source>
</evidence>
<dbReference type="InterPro" id="IPR052712">
    <property type="entry name" value="Acid_resist_chaperone_HdeD"/>
</dbReference>
<dbReference type="PANTHER" id="PTHR34989:SF1">
    <property type="entry name" value="PROTEIN HDED"/>
    <property type="match status" value="1"/>
</dbReference>
<feature type="transmembrane region" description="Helical" evidence="1">
    <location>
        <begin position="7"/>
        <end position="27"/>
    </location>
</feature>
<keyword evidence="1" id="KW-0812">Transmembrane</keyword>